<organism evidence="4 5">
    <name type="scientific">Rickenella mellea</name>
    <dbReference type="NCBI Taxonomy" id="50990"/>
    <lineage>
        <taxon>Eukaryota</taxon>
        <taxon>Fungi</taxon>
        <taxon>Dikarya</taxon>
        <taxon>Basidiomycota</taxon>
        <taxon>Agaricomycotina</taxon>
        <taxon>Agaricomycetes</taxon>
        <taxon>Hymenochaetales</taxon>
        <taxon>Rickenellaceae</taxon>
        <taxon>Rickenella</taxon>
    </lineage>
</organism>
<dbReference type="InterPro" id="IPR025554">
    <property type="entry name" value="DUF4140"/>
</dbReference>
<evidence type="ECO:0000313" key="4">
    <source>
        <dbReference type="EMBL" id="TDL15100.1"/>
    </source>
</evidence>
<dbReference type="Proteomes" id="UP000294933">
    <property type="component" value="Unassembled WGS sequence"/>
</dbReference>
<dbReference type="Pfam" id="PF13600">
    <property type="entry name" value="DUF4140"/>
    <property type="match status" value="1"/>
</dbReference>
<dbReference type="OrthoDB" id="10068793at2759"/>
<dbReference type="STRING" id="50990.A0A4Y7PKY7"/>
<gene>
    <name evidence="4" type="ORF">BD410DRAFT_796682</name>
</gene>
<dbReference type="InterPro" id="IPR037291">
    <property type="entry name" value="DUF4139"/>
</dbReference>
<feature type="region of interest" description="Disordered" evidence="1">
    <location>
        <begin position="296"/>
        <end position="338"/>
    </location>
</feature>
<accession>A0A4Y7PKY7</accession>
<dbReference type="PANTHER" id="PTHR31005">
    <property type="entry name" value="DUF4139 DOMAIN-CONTAINING PROTEIN"/>
    <property type="match status" value="1"/>
</dbReference>
<evidence type="ECO:0000256" key="1">
    <source>
        <dbReference type="SAM" id="MobiDB-lite"/>
    </source>
</evidence>
<sequence>MTILTATTTVEYDATQHDVESVTVYQKNRAEITRRIKVELKDGQNDIEVKYLPACIDPDSLRVDGIGNAIIFDVIYHSTSPSNTPKHDPALTALHKQHATLTANGNILKHQSEILRKYSLSLTGRDATPDQLTHVLSLYSTNQAKFDADITALEESIKGLDAQIFAANAATNALDEKLRALSTDVTIIVFGQGDGIAELSLTYVVTNASWTPQYDLRATIAATEKESSAVNLHYRASITQSTGEDWNNVGLKLSTASPLQGTNVPTLSPYCIGPWAPPPVPRPYYPPGTVMRSAAPTRARYRSAEPEEEDRSSFGGAPGAPAAALPPPPPLMSVRESASASEGAISTTFLIPGQSSIPTDKIGTASAGTKAHKVSIAEIELGEVQLEWIGVPRDLPSVFLQCKVKNTSKYVLLPGQTNIFMNNNFVAKSTIQHVSPQESFSCSLGTDPSLRITYHPVTKKTRSMGSVLTAKSSTQSFEQRISIKNTRLTSISPLLIKDQVPVSNDARIKVTVMEPKELLQAAAAWKGKKGGVQARWAKGADAGEKVEEATYESSRGVMEWVCEIGPAANVDVTLSWEVNAPEALMWMKV</sequence>
<feature type="domain" description="DUF4139" evidence="2">
    <location>
        <begin position="199"/>
        <end position="582"/>
    </location>
</feature>
<evidence type="ECO:0000259" key="2">
    <source>
        <dbReference type="Pfam" id="PF13598"/>
    </source>
</evidence>
<keyword evidence="5" id="KW-1185">Reference proteome</keyword>
<evidence type="ECO:0008006" key="6">
    <source>
        <dbReference type="Google" id="ProtNLM"/>
    </source>
</evidence>
<evidence type="ECO:0000259" key="3">
    <source>
        <dbReference type="Pfam" id="PF13600"/>
    </source>
</evidence>
<dbReference type="PANTHER" id="PTHR31005:SF8">
    <property type="entry name" value="DUF4139 DOMAIN-CONTAINING PROTEIN"/>
    <property type="match status" value="1"/>
</dbReference>
<evidence type="ECO:0000313" key="5">
    <source>
        <dbReference type="Proteomes" id="UP000294933"/>
    </source>
</evidence>
<dbReference type="InterPro" id="IPR011935">
    <property type="entry name" value="CHP02231"/>
</dbReference>
<dbReference type="VEuPathDB" id="FungiDB:BD410DRAFT_796682"/>
<proteinExistence type="predicted"/>
<dbReference type="NCBIfam" id="TIGR02231">
    <property type="entry name" value="mucoidy inhibitor MuiA family protein"/>
    <property type="match status" value="1"/>
</dbReference>
<dbReference type="EMBL" id="ML170290">
    <property type="protein sequence ID" value="TDL15100.1"/>
    <property type="molecule type" value="Genomic_DNA"/>
</dbReference>
<feature type="domain" description="DUF4140" evidence="3">
    <location>
        <begin position="22"/>
        <end position="117"/>
    </location>
</feature>
<protein>
    <recommendedName>
        <fullName evidence="6">Mucoidy inhibitor A</fullName>
    </recommendedName>
</protein>
<reference evidence="4 5" key="1">
    <citation type="submission" date="2018-06" db="EMBL/GenBank/DDBJ databases">
        <title>A transcriptomic atlas of mushroom development highlights an independent origin of complex multicellularity.</title>
        <authorList>
            <consortium name="DOE Joint Genome Institute"/>
            <person name="Krizsan K."/>
            <person name="Almasi E."/>
            <person name="Merenyi Z."/>
            <person name="Sahu N."/>
            <person name="Viragh M."/>
            <person name="Koszo T."/>
            <person name="Mondo S."/>
            <person name="Kiss B."/>
            <person name="Balint B."/>
            <person name="Kues U."/>
            <person name="Barry K."/>
            <person name="Hegedus J.C."/>
            <person name="Henrissat B."/>
            <person name="Johnson J."/>
            <person name="Lipzen A."/>
            <person name="Ohm R."/>
            <person name="Nagy I."/>
            <person name="Pangilinan J."/>
            <person name="Yan J."/>
            <person name="Xiong Y."/>
            <person name="Grigoriev I.V."/>
            <person name="Hibbett D.S."/>
            <person name="Nagy L.G."/>
        </authorList>
    </citation>
    <scope>NUCLEOTIDE SEQUENCE [LARGE SCALE GENOMIC DNA]</scope>
    <source>
        <strain evidence="4 5">SZMC22713</strain>
    </source>
</reference>
<dbReference type="Pfam" id="PF13598">
    <property type="entry name" value="DUF4139"/>
    <property type="match status" value="1"/>
</dbReference>
<name>A0A4Y7PKY7_9AGAM</name>
<dbReference type="AlphaFoldDB" id="A0A4Y7PKY7"/>